<protein>
    <submittedName>
        <fullName evidence="4">Coiled-coil domain-containing protein 36</fullName>
    </submittedName>
</protein>
<reference evidence="4" key="1">
    <citation type="submission" date="2025-08" db="UniProtKB">
        <authorList>
            <consortium name="RefSeq"/>
        </authorList>
    </citation>
    <scope>IDENTIFICATION</scope>
    <source>
        <tissue evidence="4">Muscle</tissue>
    </source>
</reference>
<feature type="region of interest" description="Disordered" evidence="2">
    <location>
        <begin position="431"/>
        <end position="468"/>
    </location>
</feature>
<dbReference type="AlphaFoldDB" id="A0A8B7QDH0"/>
<proteinExistence type="predicted"/>
<dbReference type="InterPro" id="IPR031529">
    <property type="entry name" value="IHO1"/>
</dbReference>
<dbReference type="Proteomes" id="UP000694851">
    <property type="component" value="Unplaced"/>
</dbReference>
<evidence type="ECO:0000256" key="1">
    <source>
        <dbReference type="SAM" id="Coils"/>
    </source>
</evidence>
<dbReference type="PANTHER" id="PTHR35662">
    <property type="entry name" value="INTERACTOR OF HORMAD1 PROTEIN 1"/>
    <property type="match status" value="1"/>
</dbReference>
<dbReference type="GO" id="GO:0006310">
    <property type="term" value="P:DNA recombination"/>
    <property type="evidence" value="ECO:0007669"/>
    <property type="project" value="InterPro"/>
</dbReference>
<accession>A0A8B7QDH0</accession>
<evidence type="ECO:0000313" key="3">
    <source>
        <dbReference type="Proteomes" id="UP000694851"/>
    </source>
</evidence>
<feature type="coiled-coil region" evidence="1">
    <location>
        <begin position="36"/>
        <end position="86"/>
    </location>
</feature>
<dbReference type="OrthoDB" id="10066605at2759"/>
<dbReference type="GO" id="GO:0000794">
    <property type="term" value="C:condensed nuclear chromosome"/>
    <property type="evidence" value="ECO:0007669"/>
    <property type="project" value="TreeGrafter"/>
</dbReference>
<dbReference type="GeneID" id="109375478"/>
<dbReference type="GO" id="GO:0007129">
    <property type="term" value="P:homologous chromosome pairing at meiosis"/>
    <property type="evidence" value="ECO:0007669"/>
    <property type="project" value="TreeGrafter"/>
</dbReference>
<evidence type="ECO:0000256" key="2">
    <source>
        <dbReference type="SAM" id="MobiDB-lite"/>
    </source>
</evidence>
<dbReference type="GO" id="GO:0042138">
    <property type="term" value="P:meiotic DNA double-strand break formation"/>
    <property type="evidence" value="ECO:0007669"/>
    <property type="project" value="InterPro"/>
</dbReference>
<keyword evidence="1" id="KW-0175">Coiled coil</keyword>
<feature type="region of interest" description="Disordered" evidence="2">
    <location>
        <begin position="282"/>
        <end position="303"/>
    </location>
</feature>
<sequence>MSSFSEPSIFTKYQTKPQLFGGDTKGGGLFPLPLPAGKSKGLLEQFEEKKKRAQDKCDSEALYNFISQIRENIHKLQTSVEKSEEHFSSRSQSILDSLETVVKTLQEAAQAQSDLALETGRDKGDMEQAILEMQKKLEARQAEFLEMKSSLKHLEALVTQQSKDFQQLCDQLGQLNVPCVLAELKRLTSMPGVPRHVKDSTSQTSPPLAQSPHFSRQDKHASEEPVMGQAQALPAAQKVRMGSLRPGALGAWGEGAKSAALQEEAALLTTGGGRRNRRISDKAMQTPCKKQDVTKTGSESHGASILASQGAPRLISLDLNNFATSSKNTRQKRRAKGMFPCNTSDQNVVTEQKGTTVEKGGTKKQQQPRKARRGRPLARKQEQNPSKTRAFNSKCPQSPVSGSQRSPPEQQEPLVQPLHLHCPRSPIESACPSLGGRLTPRKRASQVQGDVLQPRGRASQNKSSHGDHQISWFSDLNLESFESPLCKKPGKSLLYDLCFDSSDDGF</sequence>
<feature type="compositionally biased region" description="Basic residues" evidence="2">
    <location>
        <begin position="366"/>
        <end position="378"/>
    </location>
</feature>
<feature type="compositionally biased region" description="Polar residues" evidence="2">
    <location>
        <begin position="200"/>
        <end position="214"/>
    </location>
</feature>
<dbReference type="CTD" id="339834"/>
<feature type="compositionally biased region" description="Polar residues" evidence="2">
    <location>
        <begin position="383"/>
        <end position="406"/>
    </location>
</feature>
<keyword evidence="3" id="KW-1185">Reference proteome</keyword>
<feature type="compositionally biased region" description="Low complexity" evidence="2">
    <location>
        <begin position="350"/>
        <end position="365"/>
    </location>
</feature>
<feature type="region of interest" description="Disordered" evidence="2">
    <location>
        <begin position="326"/>
        <end position="412"/>
    </location>
</feature>
<organism evidence="3 4">
    <name type="scientific">Hipposideros armiger</name>
    <name type="common">Great Himalayan leaf-nosed bat</name>
    <dbReference type="NCBI Taxonomy" id="186990"/>
    <lineage>
        <taxon>Eukaryota</taxon>
        <taxon>Metazoa</taxon>
        <taxon>Chordata</taxon>
        <taxon>Craniata</taxon>
        <taxon>Vertebrata</taxon>
        <taxon>Euteleostomi</taxon>
        <taxon>Mammalia</taxon>
        <taxon>Eutheria</taxon>
        <taxon>Laurasiatheria</taxon>
        <taxon>Chiroptera</taxon>
        <taxon>Yinpterochiroptera</taxon>
        <taxon>Rhinolophoidea</taxon>
        <taxon>Hipposideridae</taxon>
        <taxon>Hipposideros</taxon>
    </lineage>
</organism>
<evidence type="ECO:0000313" key="4">
    <source>
        <dbReference type="RefSeq" id="XP_019486415.1"/>
    </source>
</evidence>
<feature type="region of interest" description="Disordered" evidence="2">
    <location>
        <begin position="192"/>
        <end position="234"/>
    </location>
</feature>
<dbReference type="KEGG" id="hai:109375478"/>
<name>A0A8B7QDH0_HIPAR</name>
<dbReference type="RefSeq" id="XP_019486415.1">
    <property type="nucleotide sequence ID" value="XM_019630870.1"/>
</dbReference>
<gene>
    <name evidence="4" type="primary">CCDC36</name>
</gene>
<dbReference type="PANTHER" id="PTHR35662:SF1">
    <property type="entry name" value="INTERACTOR OF HORMAD1 PROTEIN 1"/>
    <property type="match status" value="1"/>
</dbReference>
<dbReference type="Pfam" id="PF15771">
    <property type="entry name" value="IHO1"/>
    <property type="match status" value="1"/>
</dbReference>